<proteinExistence type="predicted"/>
<evidence type="ECO:0000313" key="2">
    <source>
        <dbReference type="Proteomes" id="UP000494106"/>
    </source>
</evidence>
<protein>
    <submittedName>
        <fullName evidence="1">Uncharacterized protein</fullName>
    </submittedName>
</protein>
<accession>A0A8S1ATS0</accession>
<keyword evidence="2" id="KW-1185">Reference proteome</keyword>
<dbReference type="AlphaFoldDB" id="A0A8S1ATS0"/>
<name>A0A8S1ATS0_ARCPL</name>
<comment type="caution">
    <text evidence="1">The sequence shown here is derived from an EMBL/GenBank/DDBJ whole genome shotgun (WGS) entry which is preliminary data.</text>
</comment>
<evidence type="ECO:0000313" key="1">
    <source>
        <dbReference type="EMBL" id="CAB3250138.1"/>
    </source>
</evidence>
<gene>
    <name evidence="1" type="ORF">APLA_LOCUS12565</name>
</gene>
<dbReference type="EMBL" id="CADEBC010000540">
    <property type="protein sequence ID" value="CAB3250138.1"/>
    <property type="molecule type" value="Genomic_DNA"/>
</dbReference>
<sequence length="75" mass="8702">MLEALGRYLMKYVRYDWRTNSMARVAICRGTCDGAAHRARCSLRDKTVNYRPTILKEGLQYGTLPKKINNSNLMF</sequence>
<reference evidence="1 2" key="1">
    <citation type="submission" date="2020-04" db="EMBL/GenBank/DDBJ databases">
        <authorList>
            <person name="Wallbank WR R."/>
            <person name="Pardo Diaz C."/>
            <person name="Kozak K."/>
            <person name="Martin S."/>
            <person name="Jiggins C."/>
            <person name="Moest M."/>
            <person name="Warren A I."/>
            <person name="Byers J.R.P. K."/>
            <person name="Montejo-Kovacevich G."/>
            <person name="Yen C E."/>
        </authorList>
    </citation>
    <scope>NUCLEOTIDE SEQUENCE [LARGE SCALE GENOMIC DNA]</scope>
</reference>
<organism evidence="1 2">
    <name type="scientific">Arctia plantaginis</name>
    <name type="common">Wood tiger moth</name>
    <name type="synonym">Phalaena plantaginis</name>
    <dbReference type="NCBI Taxonomy" id="874455"/>
    <lineage>
        <taxon>Eukaryota</taxon>
        <taxon>Metazoa</taxon>
        <taxon>Ecdysozoa</taxon>
        <taxon>Arthropoda</taxon>
        <taxon>Hexapoda</taxon>
        <taxon>Insecta</taxon>
        <taxon>Pterygota</taxon>
        <taxon>Neoptera</taxon>
        <taxon>Endopterygota</taxon>
        <taxon>Lepidoptera</taxon>
        <taxon>Glossata</taxon>
        <taxon>Ditrysia</taxon>
        <taxon>Noctuoidea</taxon>
        <taxon>Erebidae</taxon>
        <taxon>Arctiinae</taxon>
        <taxon>Arctia</taxon>
    </lineage>
</organism>
<dbReference type="Proteomes" id="UP000494106">
    <property type="component" value="Unassembled WGS sequence"/>
</dbReference>